<comment type="caution">
    <text evidence="1">The sequence shown here is derived from an EMBL/GenBank/DDBJ whole genome shotgun (WGS) entry which is preliminary data.</text>
</comment>
<proteinExistence type="predicted"/>
<organism evidence="1 2">
    <name type="scientific">Funneliformis mosseae</name>
    <name type="common">Endomycorrhizal fungus</name>
    <name type="synonym">Glomus mosseae</name>
    <dbReference type="NCBI Taxonomy" id="27381"/>
    <lineage>
        <taxon>Eukaryota</taxon>
        <taxon>Fungi</taxon>
        <taxon>Fungi incertae sedis</taxon>
        <taxon>Mucoromycota</taxon>
        <taxon>Glomeromycotina</taxon>
        <taxon>Glomeromycetes</taxon>
        <taxon>Glomerales</taxon>
        <taxon>Glomeraceae</taxon>
        <taxon>Funneliformis</taxon>
    </lineage>
</organism>
<dbReference type="Proteomes" id="UP000789375">
    <property type="component" value="Unassembled WGS sequence"/>
</dbReference>
<dbReference type="EMBL" id="CAJVPP010001808">
    <property type="protein sequence ID" value="CAG8573846.1"/>
    <property type="molecule type" value="Genomic_DNA"/>
</dbReference>
<evidence type="ECO:0000313" key="2">
    <source>
        <dbReference type="Proteomes" id="UP000789375"/>
    </source>
</evidence>
<accession>A0A9N9BS02</accession>
<evidence type="ECO:0000313" key="1">
    <source>
        <dbReference type="EMBL" id="CAG8573846.1"/>
    </source>
</evidence>
<dbReference type="AlphaFoldDB" id="A0A9N9BS02"/>
<protein>
    <submittedName>
        <fullName evidence="1">2122_t:CDS:1</fullName>
    </submittedName>
</protein>
<reference evidence="1" key="1">
    <citation type="submission" date="2021-06" db="EMBL/GenBank/DDBJ databases">
        <authorList>
            <person name="Kallberg Y."/>
            <person name="Tangrot J."/>
            <person name="Rosling A."/>
        </authorList>
    </citation>
    <scope>NUCLEOTIDE SEQUENCE</scope>
    <source>
        <strain evidence="1">87-6 pot B 2015</strain>
    </source>
</reference>
<name>A0A9N9BS02_FUNMO</name>
<gene>
    <name evidence="1" type="ORF">FMOSSE_LOCUS7592</name>
</gene>
<sequence length="93" mass="11194">MPFINEYGDKYYWKEQLDFEHEQYTVFSHNRSNLQSWLDDKKNTFDSLMKYAKNKQEVKEFKEWKSVCFSRLTTNFIPPALYKAVTVDEGSCS</sequence>
<keyword evidence="2" id="KW-1185">Reference proteome</keyword>